<dbReference type="Proteomes" id="UP001219933">
    <property type="component" value="Chromosome 1"/>
</dbReference>
<dbReference type="InterPro" id="IPR001910">
    <property type="entry name" value="Inosine/uridine_hydrolase_dom"/>
</dbReference>
<dbReference type="InterPro" id="IPR036452">
    <property type="entry name" value="Ribo_hydro-like"/>
</dbReference>
<evidence type="ECO:0000313" key="5">
    <source>
        <dbReference type="EMBL" id="WFD33421.1"/>
    </source>
</evidence>
<evidence type="ECO:0000256" key="1">
    <source>
        <dbReference type="ARBA" id="ARBA00009176"/>
    </source>
</evidence>
<keyword evidence="6" id="KW-1185">Reference proteome</keyword>
<dbReference type="Gene3D" id="3.90.245.10">
    <property type="entry name" value="Ribonucleoside hydrolase-like"/>
    <property type="match status" value="1"/>
</dbReference>
<sequence>MLPLIIDTDPGVDDLLAILLAIATPEVSLEAITLTFGNTTLDYAYDNILRIAHALNEAGKIDGVLPARVQARVRGETGDAPVPVALGATKPLGGHLFTASYFHGRDGMSGVSFLEGDPHPVARSSAVFATTPSKLDAADTILDVLRRHPPHTVRIAAVAPLTNLAVAYQRDPATFRRVGLISVMGGAIDVPGNTSPCAEFNFFADPWAAKFLLEDAAADGALPIHLFPLDITTRHVVPYSQLVRQPGDPLYDSSPLVRLISAFMRKPRAVTNACAGDEVFDPAKHDLFEGHDPLAVAYAIAYEPGSSAWDYALREFVVETDGKHTRGFCVVDRRNHGSTYSGRNKAELEAKRGPHNEHGVERHNLDDAPTHSAPLIHVVTHTPGSKWFGDMLLSSLGISI</sequence>
<organism evidence="5 6">
    <name type="scientific">Malassezia cuniculi</name>
    <dbReference type="NCBI Taxonomy" id="948313"/>
    <lineage>
        <taxon>Eukaryota</taxon>
        <taxon>Fungi</taxon>
        <taxon>Dikarya</taxon>
        <taxon>Basidiomycota</taxon>
        <taxon>Ustilaginomycotina</taxon>
        <taxon>Malasseziomycetes</taxon>
        <taxon>Malasseziales</taxon>
        <taxon>Malasseziaceae</taxon>
        <taxon>Malassezia</taxon>
    </lineage>
</organism>
<accession>A0AAF0J9L0</accession>
<evidence type="ECO:0000256" key="3">
    <source>
        <dbReference type="ARBA" id="ARBA00023295"/>
    </source>
</evidence>
<protein>
    <recommendedName>
        <fullName evidence="4">Inosine/uridine-preferring nucleoside hydrolase domain-containing protein</fullName>
    </recommendedName>
</protein>
<gene>
    <name evidence="5" type="ORF">MCUN1_000234</name>
</gene>
<evidence type="ECO:0000313" key="6">
    <source>
        <dbReference type="Proteomes" id="UP001219933"/>
    </source>
</evidence>
<name>A0AAF0J9L0_9BASI</name>
<dbReference type="AlphaFoldDB" id="A0AAF0J9L0"/>
<keyword evidence="2" id="KW-0378">Hydrolase</keyword>
<dbReference type="Pfam" id="PF01156">
    <property type="entry name" value="IU_nuc_hydro"/>
    <property type="match status" value="1"/>
</dbReference>
<dbReference type="EMBL" id="CP119877">
    <property type="protein sequence ID" value="WFD33421.1"/>
    <property type="molecule type" value="Genomic_DNA"/>
</dbReference>
<feature type="domain" description="Inosine/uridine-preferring nucleoside hydrolase" evidence="4">
    <location>
        <begin position="4"/>
        <end position="340"/>
    </location>
</feature>
<dbReference type="GO" id="GO:0008477">
    <property type="term" value="F:purine nucleosidase activity"/>
    <property type="evidence" value="ECO:0007669"/>
    <property type="project" value="TreeGrafter"/>
</dbReference>
<dbReference type="GO" id="GO:0006152">
    <property type="term" value="P:purine nucleoside catabolic process"/>
    <property type="evidence" value="ECO:0007669"/>
    <property type="project" value="TreeGrafter"/>
</dbReference>
<dbReference type="PANTHER" id="PTHR12304:SF56">
    <property type="entry name" value="HYDROLASE, PUTATIVE (AFU_ORTHOLOGUE AFUA_1G11790)-RELATED"/>
    <property type="match status" value="1"/>
</dbReference>
<comment type="similarity">
    <text evidence="1">Belongs to the IUNH family.</text>
</comment>
<dbReference type="InterPro" id="IPR023186">
    <property type="entry name" value="IUNH"/>
</dbReference>
<proteinExistence type="inferred from homology"/>
<dbReference type="PANTHER" id="PTHR12304">
    <property type="entry name" value="INOSINE-URIDINE PREFERRING NUCLEOSIDE HYDROLASE"/>
    <property type="match status" value="1"/>
</dbReference>
<keyword evidence="3" id="KW-0326">Glycosidase</keyword>
<evidence type="ECO:0000256" key="2">
    <source>
        <dbReference type="ARBA" id="ARBA00022801"/>
    </source>
</evidence>
<reference evidence="5" key="1">
    <citation type="submission" date="2023-03" db="EMBL/GenBank/DDBJ databases">
        <title>Mating type loci evolution in Malassezia.</title>
        <authorList>
            <person name="Coelho M.A."/>
        </authorList>
    </citation>
    <scope>NUCLEOTIDE SEQUENCE</scope>
    <source>
        <strain evidence="5">CBS 11721</strain>
    </source>
</reference>
<evidence type="ECO:0000259" key="4">
    <source>
        <dbReference type="Pfam" id="PF01156"/>
    </source>
</evidence>
<dbReference type="SUPFAM" id="SSF53590">
    <property type="entry name" value="Nucleoside hydrolase"/>
    <property type="match status" value="1"/>
</dbReference>
<dbReference type="GO" id="GO:0005829">
    <property type="term" value="C:cytosol"/>
    <property type="evidence" value="ECO:0007669"/>
    <property type="project" value="TreeGrafter"/>
</dbReference>